<evidence type="ECO:0000259" key="2">
    <source>
        <dbReference type="SMART" id="SM00507"/>
    </source>
</evidence>
<dbReference type="Proteomes" id="UP001146469">
    <property type="component" value="Unassembled WGS sequence"/>
</dbReference>
<dbReference type="EMBL" id="JAKMUT010000003">
    <property type="protein sequence ID" value="MCZ9289335.1"/>
    <property type="molecule type" value="Genomic_DNA"/>
</dbReference>
<organism evidence="3 4">
    <name type="scientific">Corynebacterium evansiae</name>
    <dbReference type="NCBI Taxonomy" id="2913499"/>
    <lineage>
        <taxon>Bacteria</taxon>
        <taxon>Bacillati</taxon>
        <taxon>Actinomycetota</taxon>
        <taxon>Actinomycetes</taxon>
        <taxon>Mycobacteriales</taxon>
        <taxon>Corynebacteriaceae</taxon>
        <taxon>Corynebacterium</taxon>
    </lineage>
</organism>
<keyword evidence="3" id="KW-0378">Hydrolase</keyword>
<evidence type="ECO:0000313" key="4">
    <source>
        <dbReference type="Proteomes" id="UP001146469"/>
    </source>
</evidence>
<sequence length="478" mass="49759">MDKLQQLAELKRQVADAQRHGVELLTEAMGKPAEQLPLEREYARSVARAAEHFSGAAYSRYKKRALEAAQRNGHGLDVLILIAERARTLGIKQRYVFTEALCNTAGDYAAISRRATQLRREMQGPRVPDDGGRRIMHGTKTTIQFTGPSHRMSEIWESARLDPLAWLTENRTIQRSTLTTNVVVSLDDYIQVLSGQGDEIELRATNGAVFTGAEYVARRLEDAVFPRQLSTPIADASIADAAGADSTSAGSAGVAGSASAGSAGAQGAAGAAATAEAAGAAEVAGVAGVPTMAGPALNASPADAARAEGAAGAAATAEAALTASSVGVAVVAEAAGAAGVMLNDGDCITLIAPERGPVNLYRVKRLASSKQRRMLEAETTRCAWPGCGRPASECQVHHLQEFAKGGETNLENMTLLCPYHNGVNGQRGRGRMAREGGRVTWLPPGAPGHGEPPGAPGHGEPLRRATALGDVGVAKEGP</sequence>
<dbReference type="Pfam" id="PF01844">
    <property type="entry name" value="HNH"/>
    <property type="match status" value="1"/>
</dbReference>
<evidence type="ECO:0000313" key="3">
    <source>
        <dbReference type="EMBL" id="MCZ9289335.1"/>
    </source>
</evidence>
<gene>
    <name evidence="3" type="ORF">L8V00_03815</name>
</gene>
<dbReference type="GO" id="GO:0003676">
    <property type="term" value="F:nucleic acid binding"/>
    <property type="evidence" value="ECO:0007669"/>
    <property type="project" value="InterPro"/>
</dbReference>
<keyword evidence="4" id="KW-1185">Reference proteome</keyword>
<dbReference type="GO" id="GO:0004519">
    <property type="term" value="F:endonuclease activity"/>
    <property type="evidence" value="ECO:0007669"/>
    <property type="project" value="UniProtKB-KW"/>
</dbReference>
<dbReference type="SMART" id="SM00507">
    <property type="entry name" value="HNHc"/>
    <property type="match status" value="1"/>
</dbReference>
<dbReference type="InterPro" id="IPR003615">
    <property type="entry name" value="HNH_nuc"/>
</dbReference>
<comment type="caution">
    <text evidence="3">The sequence shown here is derived from an EMBL/GenBank/DDBJ whole genome shotgun (WGS) entry which is preliminary data.</text>
</comment>
<dbReference type="InterPro" id="IPR002711">
    <property type="entry name" value="HNH"/>
</dbReference>
<dbReference type="RefSeq" id="WP_269944261.1">
    <property type="nucleotide sequence ID" value="NZ_JAKMUT010000003.1"/>
</dbReference>
<dbReference type="CDD" id="cd00085">
    <property type="entry name" value="HNHc"/>
    <property type="match status" value="1"/>
</dbReference>
<proteinExistence type="predicted"/>
<protein>
    <submittedName>
        <fullName evidence="3">HNH endonuclease</fullName>
    </submittedName>
</protein>
<evidence type="ECO:0000256" key="1">
    <source>
        <dbReference type="SAM" id="MobiDB-lite"/>
    </source>
</evidence>
<accession>A0A9X3LK16</accession>
<dbReference type="Gene3D" id="1.10.30.50">
    <property type="match status" value="1"/>
</dbReference>
<name>A0A9X3LK16_9CORY</name>
<dbReference type="AlphaFoldDB" id="A0A9X3LK16"/>
<keyword evidence="3" id="KW-0540">Nuclease</keyword>
<feature type="region of interest" description="Disordered" evidence="1">
    <location>
        <begin position="442"/>
        <end position="478"/>
    </location>
</feature>
<reference evidence="3" key="1">
    <citation type="submission" date="2022-02" db="EMBL/GenBank/DDBJ databases">
        <title>Corynebacterium sp. from urogenital microbiome.</title>
        <authorList>
            <person name="Cappelli E.A."/>
            <person name="Ribeiro T.G."/>
            <person name="Peixe L."/>
        </authorList>
    </citation>
    <scope>NUCLEOTIDE SEQUENCE</scope>
    <source>
        <strain evidence="3">C8Ua_174</strain>
    </source>
</reference>
<feature type="domain" description="HNH nuclease" evidence="2">
    <location>
        <begin position="370"/>
        <end position="422"/>
    </location>
</feature>
<keyword evidence="3" id="KW-0255">Endonuclease</keyword>
<dbReference type="GO" id="GO:0008270">
    <property type="term" value="F:zinc ion binding"/>
    <property type="evidence" value="ECO:0007669"/>
    <property type="project" value="InterPro"/>
</dbReference>